<dbReference type="InterPro" id="IPR013783">
    <property type="entry name" value="Ig-like_fold"/>
</dbReference>
<dbReference type="InterPro" id="IPR036179">
    <property type="entry name" value="Ig-like_dom_sf"/>
</dbReference>
<evidence type="ECO:0000313" key="2">
    <source>
        <dbReference type="EMBL" id="KAK2193596.1"/>
    </source>
</evidence>
<dbReference type="Gene3D" id="2.60.40.10">
    <property type="entry name" value="Immunoglobulins"/>
    <property type="match status" value="1"/>
</dbReference>
<sequence>MSCRNNLTKNIVQEGDVFEFSCTVAFYGNSQPHLQWSDSFGDITHRRRLSRPSSYDNNARTWASGKTFTSIHVRALRSLHGYVYRCLATYPMPNGHGMSDVSRATNVPIDRPGYHSDPLVVYCKYCTTHYHT</sequence>
<comment type="caution">
    <text evidence="2">The sequence shown here is derived from an EMBL/GenBank/DDBJ whole genome shotgun (WGS) entry which is preliminary data.</text>
</comment>
<dbReference type="AlphaFoldDB" id="A0AAD9PFF8"/>
<dbReference type="SUPFAM" id="SSF48726">
    <property type="entry name" value="Immunoglobulin"/>
    <property type="match status" value="1"/>
</dbReference>
<proteinExistence type="predicted"/>
<accession>A0AAD9PFF8</accession>
<dbReference type="PROSITE" id="PS50835">
    <property type="entry name" value="IG_LIKE"/>
    <property type="match status" value="1"/>
</dbReference>
<dbReference type="Proteomes" id="UP001209878">
    <property type="component" value="Unassembled WGS sequence"/>
</dbReference>
<dbReference type="EMBL" id="JAODUO010000010">
    <property type="protein sequence ID" value="KAK2193596.1"/>
    <property type="molecule type" value="Genomic_DNA"/>
</dbReference>
<keyword evidence="3" id="KW-1185">Reference proteome</keyword>
<protein>
    <recommendedName>
        <fullName evidence="1">Ig-like domain-containing protein</fullName>
    </recommendedName>
</protein>
<evidence type="ECO:0000259" key="1">
    <source>
        <dbReference type="PROSITE" id="PS50835"/>
    </source>
</evidence>
<reference evidence="2" key="1">
    <citation type="journal article" date="2023" name="Mol. Biol. Evol.">
        <title>Third-Generation Sequencing Reveals the Adaptive Role of the Epigenome in Three Deep-Sea Polychaetes.</title>
        <authorList>
            <person name="Perez M."/>
            <person name="Aroh O."/>
            <person name="Sun Y."/>
            <person name="Lan Y."/>
            <person name="Juniper S.K."/>
            <person name="Young C.R."/>
            <person name="Angers B."/>
            <person name="Qian P.Y."/>
        </authorList>
    </citation>
    <scope>NUCLEOTIDE SEQUENCE</scope>
    <source>
        <strain evidence="2">R07B-5</strain>
    </source>
</reference>
<organism evidence="2 3">
    <name type="scientific">Ridgeia piscesae</name>
    <name type="common">Tubeworm</name>
    <dbReference type="NCBI Taxonomy" id="27915"/>
    <lineage>
        <taxon>Eukaryota</taxon>
        <taxon>Metazoa</taxon>
        <taxon>Spiralia</taxon>
        <taxon>Lophotrochozoa</taxon>
        <taxon>Annelida</taxon>
        <taxon>Polychaeta</taxon>
        <taxon>Sedentaria</taxon>
        <taxon>Canalipalpata</taxon>
        <taxon>Sabellida</taxon>
        <taxon>Siboglinidae</taxon>
        <taxon>Ridgeia</taxon>
    </lineage>
</organism>
<dbReference type="InterPro" id="IPR007110">
    <property type="entry name" value="Ig-like_dom"/>
</dbReference>
<gene>
    <name evidence="2" type="ORF">NP493_11g06009</name>
</gene>
<evidence type="ECO:0000313" key="3">
    <source>
        <dbReference type="Proteomes" id="UP001209878"/>
    </source>
</evidence>
<name>A0AAD9PFF8_RIDPI</name>
<feature type="domain" description="Ig-like" evidence="1">
    <location>
        <begin position="1"/>
        <end position="105"/>
    </location>
</feature>